<reference evidence="1" key="1">
    <citation type="journal article" date="2012" name="Proc. Natl. Acad. Sci. U.S.A.">
        <title>Antigenic diversity is generated by distinct evolutionary mechanisms in African trypanosome species.</title>
        <authorList>
            <person name="Jackson A.P."/>
            <person name="Berry A."/>
            <person name="Aslett M."/>
            <person name="Allison H.C."/>
            <person name="Burton P."/>
            <person name="Vavrova-Anderson J."/>
            <person name="Brown R."/>
            <person name="Browne H."/>
            <person name="Corton N."/>
            <person name="Hauser H."/>
            <person name="Gamble J."/>
            <person name="Gilderthorp R."/>
            <person name="Marcello L."/>
            <person name="McQuillan J."/>
            <person name="Otto T.D."/>
            <person name="Quail M.A."/>
            <person name="Sanders M.J."/>
            <person name="van Tonder A."/>
            <person name="Ginger M.L."/>
            <person name="Field M.C."/>
            <person name="Barry J.D."/>
            <person name="Hertz-Fowler C."/>
            <person name="Berriman M."/>
        </authorList>
    </citation>
    <scope>NUCLEOTIDE SEQUENCE</scope>
    <source>
        <strain evidence="1">IL3000</strain>
    </source>
</reference>
<gene>
    <name evidence="1" type="ORF">TCIL3000_3_670</name>
</gene>
<dbReference type="AlphaFoldDB" id="G0UJU1"/>
<evidence type="ECO:0000313" key="1">
    <source>
        <dbReference type="EMBL" id="CCC89646.1"/>
    </source>
</evidence>
<dbReference type="VEuPathDB" id="TriTrypDB:TcIL3000_3_670"/>
<sequence>MHDATRTCDFDPFGVLDAPTQPCHHLTLGEYTKLVCQLGDKLGLDDGRHFFNLRASEKEEEEGEVEREAVGLAVGEDGTGCLAGPSNGIGGSCIDGIADCGLFHGSGEPLCVHLLREGASDAITYPKSLPSVVCKGAGDVPLGPPHVHCLFCLRDGESGGRDGGLGHRYVEAEDLRQSVRAHYVEHMAKRDAYLNIIEEAPVSINEMQVELLESAAEREGRHTCFIISAGSASNPVVVVYCAACEQMAPMATFLPRSREKSVLNGSSEYADVPQDLVSTETTELILARLLLACELSFRLQSEQGEVNGATSLRVQEELYIYTATPFPFGEKEEELAEAFEEGAILTHSSVVLPSATMVDTPSGPCLCLLEAEEDDMLQQFRDLPPYRVANAVVGFLMQWPTESATSDKLKWVLCQENNGLRLAVHRRLVYVEDTDEWVIAFVIHHPDIPSVSSFGSPGDRCYGSEIRVCRDFSIAKMVPVSLVDQLTLSVREDSTDVTGKERNSDVDMSVGVGDCPYSMESRTINYFAMMTIIAKAMCLATTYFNDK</sequence>
<accession>G0UJU1</accession>
<proteinExistence type="predicted"/>
<protein>
    <submittedName>
        <fullName evidence="1">Uncharacterized protein</fullName>
    </submittedName>
</protein>
<dbReference type="EMBL" id="HE575316">
    <property type="protein sequence ID" value="CCC89646.1"/>
    <property type="molecule type" value="Genomic_DNA"/>
</dbReference>
<organism evidence="1">
    <name type="scientific">Trypanosoma congolense (strain IL3000)</name>
    <dbReference type="NCBI Taxonomy" id="1068625"/>
    <lineage>
        <taxon>Eukaryota</taxon>
        <taxon>Discoba</taxon>
        <taxon>Euglenozoa</taxon>
        <taxon>Kinetoplastea</taxon>
        <taxon>Metakinetoplastina</taxon>
        <taxon>Trypanosomatida</taxon>
        <taxon>Trypanosomatidae</taxon>
        <taxon>Trypanosoma</taxon>
        <taxon>Nannomonas</taxon>
    </lineage>
</organism>
<name>G0UJU1_TRYCI</name>